<feature type="region of interest" description="Disordered" evidence="6">
    <location>
        <begin position="1"/>
        <end position="31"/>
    </location>
</feature>
<comment type="subcellular location">
    <subcellularLocation>
        <location evidence="1">Nucleus</location>
    </subcellularLocation>
</comment>
<evidence type="ECO:0000256" key="4">
    <source>
        <dbReference type="ARBA" id="ARBA00023163"/>
    </source>
</evidence>
<keyword evidence="2" id="KW-0805">Transcription regulation</keyword>
<keyword evidence="4" id="KW-0804">Transcription</keyword>
<evidence type="ECO:0000256" key="2">
    <source>
        <dbReference type="ARBA" id="ARBA00023015"/>
    </source>
</evidence>
<evidence type="ECO:0000313" key="7">
    <source>
        <dbReference type="EMBL" id="KAK7071972.1"/>
    </source>
</evidence>
<dbReference type="PANTHER" id="PTHR13455">
    <property type="entry name" value="TRANSCRIPTIONAL REPRESSOR P66-RELATED"/>
    <property type="match status" value="1"/>
</dbReference>
<evidence type="ECO:0000313" key="8">
    <source>
        <dbReference type="Proteomes" id="UP001381693"/>
    </source>
</evidence>
<proteinExistence type="predicted"/>
<dbReference type="AlphaFoldDB" id="A0AAN8WVW4"/>
<protein>
    <submittedName>
        <fullName evidence="7">Uncharacterized protein</fullName>
    </submittedName>
</protein>
<keyword evidence="5" id="KW-0539">Nucleus</keyword>
<comment type="caution">
    <text evidence="7">The sequence shown here is derived from an EMBL/GenBank/DDBJ whole genome shotgun (WGS) entry which is preliminary data.</text>
</comment>
<evidence type="ECO:0000256" key="1">
    <source>
        <dbReference type="ARBA" id="ARBA00004123"/>
    </source>
</evidence>
<evidence type="ECO:0000256" key="6">
    <source>
        <dbReference type="SAM" id="MobiDB-lite"/>
    </source>
</evidence>
<dbReference type="GO" id="GO:0016581">
    <property type="term" value="C:NuRD complex"/>
    <property type="evidence" value="ECO:0007669"/>
    <property type="project" value="TreeGrafter"/>
</dbReference>
<organism evidence="7 8">
    <name type="scientific">Halocaridina rubra</name>
    <name type="common">Hawaiian red shrimp</name>
    <dbReference type="NCBI Taxonomy" id="373956"/>
    <lineage>
        <taxon>Eukaryota</taxon>
        <taxon>Metazoa</taxon>
        <taxon>Ecdysozoa</taxon>
        <taxon>Arthropoda</taxon>
        <taxon>Crustacea</taxon>
        <taxon>Multicrustacea</taxon>
        <taxon>Malacostraca</taxon>
        <taxon>Eumalacostraca</taxon>
        <taxon>Eucarida</taxon>
        <taxon>Decapoda</taxon>
        <taxon>Pleocyemata</taxon>
        <taxon>Caridea</taxon>
        <taxon>Atyoidea</taxon>
        <taxon>Atyidae</taxon>
        <taxon>Halocaridina</taxon>
    </lineage>
</organism>
<feature type="compositionally biased region" description="Low complexity" evidence="6">
    <location>
        <begin position="1"/>
        <end position="16"/>
    </location>
</feature>
<dbReference type="EMBL" id="JAXCGZ010013770">
    <property type="protein sequence ID" value="KAK7071972.1"/>
    <property type="molecule type" value="Genomic_DNA"/>
</dbReference>
<name>A0AAN8WVW4_HALRR</name>
<keyword evidence="3" id="KW-0175">Coiled coil</keyword>
<dbReference type="PANTHER" id="PTHR13455:SF7">
    <property type="entry name" value="SIMJANG, ISOFORM E"/>
    <property type="match status" value="1"/>
</dbReference>
<reference evidence="7 8" key="1">
    <citation type="submission" date="2023-11" db="EMBL/GenBank/DDBJ databases">
        <title>Halocaridina rubra genome assembly.</title>
        <authorList>
            <person name="Smith C."/>
        </authorList>
    </citation>
    <scope>NUCLEOTIDE SEQUENCE [LARGE SCALE GENOMIC DNA]</scope>
    <source>
        <strain evidence="7">EP-1</strain>
        <tissue evidence="7">Whole</tissue>
    </source>
</reference>
<keyword evidence="8" id="KW-1185">Reference proteome</keyword>
<feature type="non-terminal residue" evidence="7">
    <location>
        <position position="1"/>
    </location>
</feature>
<sequence length="56" mass="6091">PVCSSSSSSSSSSTSSNNRVEETHTPAQRQAAARLALRKQLEKTLLRVSTLYSFFS</sequence>
<dbReference type="Proteomes" id="UP001381693">
    <property type="component" value="Unassembled WGS sequence"/>
</dbReference>
<evidence type="ECO:0000256" key="3">
    <source>
        <dbReference type="ARBA" id="ARBA00023054"/>
    </source>
</evidence>
<evidence type="ECO:0000256" key="5">
    <source>
        <dbReference type="ARBA" id="ARBA00023242"/>
    </source>
</evidence>
<gene>
    <name evidence="7" type="ORF">SK128_016268</name>
</gene>
<accession>A0AAN8WVW4</accession>
<dbReference type="GO" id="GO:0000122">
    <property type="term" value="P:negative regulation of transcription by RNA polymerase II"/>
    <property type="evidence" value="ECO:0007669"/>
    <property type="project" value="InterPro"/>
</dbReference>
<dbReference type="InterPro" id="IPR040386">
    <property type="entry name" value="P66"/>
</dbReference>